<dbReference type="RefSeq" id="WP_161101150.1">
    <property type="nucleotide sequence ID" value="NZ_JBHLYI010000002.1"/>
</dbReference>
<keyword evidence="3" id="KW-1185">Reference proteome</keyword>
<evidence type="ECO:0000313" key="2">
    <source>
        <dbReference type="EMBL" id="MXQ62930.1"/>
    </source>
</evidence>
<accession>A0A6I4W2K2</accession>
<gene>
    <name evidence="2" type="ORF">GQ466_02670</name>
</gene>
<sequence>MRFRKPVLVAATAAAALLPVAAVAAPAGAVPPPAGRIAVQAAPLPSADQLLALVLAAFPANIQADARLILGGDYLNGLQRLVADVQKLTAAQLQDIANKLLALLKLLPTDLGSLFGNQLAQGLSHDEALTAAITAALAPRLQSR</sequence>
<dbReference type="OrthoDB" id="3483360at2"/>
<protein>
    <submittedName>
        <fullName evidence="2">Uncharacterized protein</fullName>
    </submittedName>
</protein>
<name>A0A6I4W2K2_9ACTN</name>
<dbReference type="Proteomes" id="UP000431901">
    <property type="component" value="Unassembled WGS sequence"/>
</dbReference>
<proteinExistence type="predicted"/>
<dbReference type="EMBL" id="WUTW01000001">
    <property type="protein sequence ID" value="MXQ62930.1"/>
    <property type="molecule type" value="Genomic_DNA"/>
</dbReference>
<keyword evidence="1" id="KW-0732">Signal</keyword>
<feature type="chain" id="PRO_5026202909" evidence="1">
    <location>
        <begin position="25"/>
        <end position="144"/>
    </location>
</feature>
<organism evidence="2 3">
    <name type="scientific">Actinomadura rayongensis</name>
    <dbReference type="NCBI Taxonomy" id="1429076"/>
    <lineage>
        <taxon>Bacteria</taxon>
        <taxon>Bacillati</taxon>
        <taxon>Actinomycetota</taxon>
        <taxon>Actinomycetes</taxon>
        <taxon>Streptosporangiales</taxon>
        <taxon>Thermomonosporaceae</taxon>
        <taxon>Actinomadura</taxon>
    </lineage>
</organism>
<feature type="signal peptide" evidence="1">
    <location>
        <begin position="1"/>
        <end position="24"/>
    </location>
</feature>
<reference evidence="2 3" key="1">
    <citation type="submission" date="2019-12" db="EMBL/GenBank/DDBJ databases">
        <title>Nocardia macrotermitis sp. nov. and Nocardia aurantia sp. nov., isolated from the gut of the fungus growing-termite Macrotermes natalensis.</title>
        <authorList>
            <person name="Christine B."/>
            <person name="Rene B."/>
        </authorList>
    </citation>
    <scope>NUCLEOTIDE SEQUENCE [LARGE SCALE GENOMIC DNA]</scope>
    <source>
        <strain evidence="2 3">DSM 102126</strain>
    </source>
</reference>
<dbReference type="AlphaFoldDB" id="A0A6I4W2K2"/>
<evidence type="ECO:0000313" key="3">
    <source>
        <dbReference type="Proteomes" id="UP000431901"/>
    </source>
</evidence>
<comment type="caution">
    <text evidence="2">The sequence shown here is derived from an EMBL/GenBank/DDBJ whole genome shotgun (WGS) entry which is preliminary data.</text>
</comment>
<evidence type="ECO:0000256" key="1">
    <source>
        <dbReference type="SAM" id="SignalP"/>
    </source>
</evidence>